<feature type="domain" description="SET" evidence="4">
    <location>
        <begin position="72"/>
        <end position="554"/>
    </location>
</feature>
<dbReference type="Gene3D" id="2.170.270.10">
    <property type="entry name" value="SET domain"/>
    <property type="match status" value="1"/>
</dbReference>
<dbReference type="CDD" id="cd20071">
    <property type="entry name" value="SET_SMYD"/>
    <property type="match status" value="1"/>
</dbReference>
<dbReference type="InterPro" id="IPR001214">
    <property type="entry name" value="SET_dom"/>
</dbReference>
<keyword evidence="2" id="KW-0863">Zinc-finger</keyword>
<dbReference type="PANTHER" id="PTHR47436:SF1">
    <property type="entry name" value="SET DOMAIN-CONTAINING PROTEIN"/>
    <property type="match status" value="1"/>
</dbReference>
<dbReference type="GO" id="GO:0008168">
    <property type="term" value="F:methyltransferase activity"/>
    <property type="evidence" value="ECO:0007669"/>
    <property type="project" value="InterPro"/>
</dbReference>
<dbReference type="Pfam" id="PF00856">
    <property type="entry name" value="SET"/>
    <property type="match status" value="1"/>
</dbReference>
<organism evidence="5 6">
    <name type="scientific">Rhododendron griersonianum</name>
    <dbReference type="NCBI Taxonomy" id="479676"/>
    <lineage>
        <taxon>Eukaryota</taxon>
        <taxon>Viridiplantae</taxon>
        <taxon>Streptophyta</taxon>
        <taxon>Embryophyta</taxon>
        <taxon>Tracheophyta</taxon>
        <taxon>Spermatophyta</taxon>
        <taxon>Magnoliopsida</taxon>
        <taxon>eudicotyledons</taxon>
        <taxon>Gunneridae</taxon>
        <taxon>Pentapetalae</taxon>
        <taxon>asterids</taxon>
        <taxon>Ericales</taxon>
        <taxon>Ericaceae</taxon>
        <taxon>Ericoideae</taxon>
        <taxon>Rhodoreae</taxon>
        <taxon>Rhododendron</taxon>
    </lineage>
</organism>
<dbReference type="PROSITE" id="PS50280">
    <property type="entry name" value="SET"/>
    <property type="match status" value="1"/>
</dbReference>
<keyword evidence="3" id="KW-0862">Zinc</keyword>
<dbReference type="SMART" id="SM00317">
    <property type="entry name" value="SET"/>
    <property type="match status" value="1"/>
</dbReference>
<dbReference type="SUPFAM" id="SSF82199">
    <property type="entry name" value="SET domain"/>
    <property type="match status" value="1"/>
</dbReference>
<evidence type="ECO:0000259" key="4">
    <source>
        <dbReference type="PROSITE" id="PS50280"/>
    </source>
</evidence>
<accession>A0AAV6JZF8</accession>
<name>A0AAV6JZF8_9ERIC</name>
<dbReference type="PANTHER" id="PTHR47436">
    <property type="entry name" value="HISTONE-LYSINE N-METHYLTRANSFERASE ATXR2"/>
    <property type="match status" value="1"/>
</dbReference>
<dbReference type="Pfam" id="PF01753">
    <property type="entry name" value="zf-MYND"/>
    <property type="match status" value="1"/>
</dbReference>
<dbReference type="InterPro" id="IPR002893">
    <property type="entry name" value="Znf_MYND"/>
</dbReference>
<dbReference type="AlphaFoldDB" id="A0AAV6JZF8"/>
<protein>
    <recommendedName>
        <fullName evidence="4">SET domain-containing protein</fullName>
    </recommendedName>
</protein>
<evidence type="ECO:0000256" key="3">
    <source>
        <dbReference type="ARBA" id="ARBA00022833"/>
    </source>
</evidence>
<dbReference type="InterPro" id="IPR046341">
    <property type="entry name" value="SET_dom_sf"/>
</dbReference>
<keyword evidence="1" id="KW-0479">Metal-binding</keyword>
<comment type="caution">
    <text evidence="5">The sequence shown here is derived from an EMBL/GenBank/DDBJ whole genome shotgun (WGS) entry which is preliminary data.</text>
</comment>
<evidence type="ECO:0000313" key="5">
    <source>
        <dbReference type="EMBL" id="KAG5545507.1"/>
    </source>
</evidence>
<sequence length="584" mass="65379">MDTVFCPIDAYFADEISALLQPPPSAQAQAISLSHSLVQNYAYILPREVFNFFPFCKTQEYFDQLITTRGCTGLKVKQNGAHGKGVYADADFREGDLVLKDQMLAGSQHSANKIDCLVCSFCFRFIGTIEVQIGRKLYLQDLGVAANNECDRQTLAHIPKKTCQINSSDSEDDSYVKDPTSMEECASTSSKYGTPLPKEIVESLMTGELVLPYSKQFPLPSVISCLGGCREAFYCSQLCAEADWDLFHSLLCTGARSKSSDKEALLKFLQHANETNDIFLLAAKSTKSDLLLANFVDFLLQVVSFTILKYRKLKASYPEDQGKCTAGNCDLSLLSEAWKPVSMGYKIRWWECIALPDDVDSCDEAAFRMQIKELAFTSLQLLKAAIFDKECEPLFSLEIYGHIIGMFELNNLDLVVASPVEDYFLYIDDLPQSEKKEAERVTRPVLDALGDDYSICCQGSRGKRTTAHSQVVSGRCLADELAGCLKEDIRQYMFLESLNLTLNGTAFFPLQSCMNHSCHPNARAFKREEDRDGQATIVALRSISKGEEVTISYIDEDLPCEERQAMLADYGFRCRCQKCLEEEP</sequence>
<keyword evidence="6" id="KW-1185">Reference proteome</keyword>
<gene>
    <name evidence="5" type="ORF">RHGRI_017865</name>
</gene>
<proteinExistence type="predicted"/>
<dbReference type="SUPFAM" id="SSF144232">
    <property type="entry name" value="HIT/MYND zinc finger-like"/>
    <property type="match status" value="1"/>
</dbReference>
<reference evidence="5 6" key="1">
    <citation type="submission" date="2020-08" db="EMBL/GenBank/DDBJ databases">
        <title>Plant Genome Project.</title>
        <authorList>
            <person name="Zhang R.-G."/>
        </authorList>
    </citation>
    <scope>NUCLEOTIDE SEQUENCE [LARGE SCALE GENOMIC DNA]</scope>
    <source>
        <strain evidence="5">WSP0</strain>
        <tissue evidence="5">Leaf</tissue>
    </source>
</reference>
<evidence type="ECO:0000256" key="1">
    <source>
        <dbReference type="ARBA" id="ARBA00022723"/>
    </source>
</evidence>
<dbReference type="EMBL" id="JACTNZ010000006">
    <property type="protein sequence ID" value="KAG5545507.1"/>
    <property type="molecule type" value="Genomic_DNA"/>
</dbReference>
<dbReference type="InterPro" id="IPR044237">
    <property type="entry name" value="ATXR2-like"/>
</dbReference>
<evidence type="ECO:0000313" key="6">
    <source>
        <dbReference type="Proteomes" id="UP000823749"/>
    </source>
</evidence>
<dbReference type="GO" id="GO:0008270">
    <property type="term" value="F:zinc ion binding"/>
    <property type="evidence" value="ECO:0007669"/>
    <property type="project" value="UniProtKB-KW"/>
</dbReference>
<dbReference type="Proteomes" id="UP000823749">
    <property type="component" value="Chromosome 6"/>
</dbReference>
<evidence type="ECO:0000256" key="2">
    <source>
        <dbReference type="ARBA" id="ARBA00022771"/>
    </source>
</evidence>